<evidence type="ECO:0000313" key="1">
    <source>
        <dbReference type="EMBL" id="KAK4579443.1"/>
    </source>
</evidence>
<proteinExistence type="predicted"/>
<comment type="caution">
    <text evidence="1">The sequence shown here is derived from an EMBL/GenBank/DDBJ whole genome shotgun (WGS) entry which is preliminary data.</text>
</comment>
<organism evidence="1 2">
    <name type="scientific">Quercus rubra</name>
    <name type="common">Northern red oak</name>
    <name type="synonym">Quercus borealis</name>
    <dbReference type="NCBI Taxonomy" id="3512"/>
    <lineage>
        <taxon>Eukaryota</taxon>
        <taxon>Viridiplantae</taxon>
        <taxon>Streptophyta</taxon>
        <taxon>Embryophyta</taxon>
        <taxon>Tracheophyta</taxon>
        <taxon>Spermatophyta</taxon>
        <taxon>Magnoliopsida</taxon>
        <taxon>eudicotyledons</taxon>
        <taxon>Gunneridae</taxon>
        <taxon>Pentapetalae</taxon>
        <taxon>rosids</taxon>
        <taxon>fabids</taxon>
        <taxon>Fagales</taxon>
        <taxon>Fagaceae</taxon>
        <taxon>Quercus</taxon>
    </lineage>
</organism>
<dbReference type="AlphaFoldDB" id="A0AAN7IMY3"/>
<reference evidence="1 2" key="1">
    <citation type="journal article" date="2023" name="G3 (Bethesda)">
        <title>A haplotype-resolved chromosome-scale genome for Quercus rubra L. provides insights into the genetics of adaptive traits for red oak species.</title>
        <authorList>
            <person name="Kapoor B."/>
            <person name="Jenkins J."/>
            <person name="Schmutz J."/>
            <person name="Zhebentyayeva T."/>
            <person name="Kuelheim C."/>
            <person name="Coggeshall M."/>
            <person name="Heim C."/>
            <person name="Lasky J.R."/>
            <person name="Leites L."/>
            <person name="Islam-Faridi N."/>
            <person name="Romero-Severson J."/>
            <person name="DeLeo V.L."/>
            <person name="Lucas S.M."/>
            <person name="Lazic D."/>
            <person name="Gailing O."/>
            <person name="Carlson J."/>
            <person name="Staton M."/>
        </authorList>
    </citation>
    <scope>NUCLEOTIDE SEQUENCE [LARGE SCALE GENOMIC DNA]</scope>
    <source>
        <strain evidence="1">Pseudo-F2</strain>
    </source>
</reference>
<accession>A0AAN7IMY3</accession>
<gene>
    <name evidence="1" type="ORF">RGQ29_029205</name>
</gene>
<name>A0AAN7IMY3_QUERU</name>
<dbReference type="Proteomes" id="UP001324115">
    <property type="component" value="Unassembled WGS sequence"/>
</dbReference>
<protein>
    <recommendedName>
        <fullName evidence="3">Reverse transcriptase zinc-binding domain-containing protein</fullName>
    </recommendedName>
</protein>
<dbReference type="EMBL" id="JAXUIC010000008">
    <property type="protein sequence ID" value="KAK4579443.1"/>
    <property type="molecule type" value="Genomic_DNA"/>
</dbReference>
<evidence type="ECO:0008006" key="3">
    <source>
        <dbReference type="Google" id="ProtNLM"/>
    </source>
</evidence>
<keyword evidence="2" id="KW-1185">Reference proteome</keyword>
<evidence type="ECO:0000313" key="2">
    <source>
        <dbReference type="Proteomes" id="UP001324115"/>
    </source>
</evidence>
<sequence>MLYTDAAESCNHFLWECYFAQAVWHQASFWNSFSFSLHIQFVKIIDAAIHKLQSPEFEILCVACWMIWNCRNKLIFENKSSSSVGLWSRASTYTTEFLEVNKINIVSTAPTVAKWSPTSSDTSFKMNIAVSQS</sequence>